<name>A0ABP7WEZ6_9SPHI</name>
<dbReference type="CDD" id="cd00082">
    <property type="entry name" value="HisKA"/>
    <property type="match status" value="1"/>
</dbReference>
<evidence type="ECO:0000313" key="11">
    <source>
        <dbReference type="EMBL" id="GAA4087330.1"/>
    </source>
</evidence>
<comment type="catalytic activity">
    <reaction evidence="1">
        <text>ATP + protein L-histidine = ADP + protein N-phospho-L-histidine.</text>
        <dbReference type="EC" id="2.7.13.3"/>
    </reaction>
</comment>
<dbReference type="SMART" id="SM00388">
    <property type="entry name" value="HisKA"/>
    <property type="match status" value="1"/>
</dbReference>
<dbReference type="SMART" id="SM00387">
    <property type="entry name" value="HATPase_c"/>
    <property type="match status" value="1"/>
</dbReference>
<keyword evidence="12" id="KW-1185">Reference proteome</keyword>
<dbReference type="SUPFAM" id="SSF47384">
    <property type="entry name" value="Homodimeric domain of signal transducing histidine kinase"/>
    <property type="match status" value="1"/>
</dbReference>
<dbReference type="Gene3D" id="3.30.565.10">
    <property type="entry name" value="Histidine kinase-like ATPase, C-terminal domain"/>
    <property type="match status" value="1"/>
</dbReference>
<keyword evidence="4" id="KW-0808">Transferase</keyword>
<dbReference type="PROSITE" id="PS50109">
    <property type="entry name" value="HIS_KIN"/>
    <property type="match status" value="1"/>
</dbReference>
<dbReference type="InterPro" id="IPR000014">
    <property type="entry name" value="PAS"/>
</dbReference>
<evidence type="ECO:0000256" key="1">
    <source>
        <dbReference type="ARBA" id="ARBA00000085"/>
    </source>
</evidence>
<dbReference type="CDD" id="cd00130">
    <property type="entry name" value="PAS"/>
    <property type="match status" value="2"/>
</dbReference>
<dbReference type="SUPFAM" id="SSF55785">
    <property type="entry name" value="PYP-like sensor domain (PAS domain)"/>
    <property type="match status" value="3"/>
</dbReference>
<keyword evidence="5" id="KW-0418">Kinase</keyword>
<dbReference type="Pfam" id="PF00512">
    <property type="entry name" value="HisKA"/>
    <property type="match status" value="1"/>
</dbReference>
<feature type="domain" description="Histidine kinase" evidence="8">
    <location>
        <begin position="446"/>
        <end position="659"/>
    </location>
</feature>
<evidence type="ECO:0000259" key="10">
    <source>
        <dbReference type="PROSITE" id="PS50113"/>
    </source>
</evidence>
<gene>
    <name evidence="11" type="ORF">GCM10022392_05450</name>
</gene>
<evidence type="ECO:0000256" key="2">
    <source>
        <dbReference type="ARBA" id="ARBA00012438"/>
    </source>
</evidence>
<accession>A0ABP7WEZ6</accession>
<feature type="domain" description="PAS" evidence="9">
    <location>
        <begin position="300"/>
        <end position="369"/>
    </location>
</feature>
<dbReference type="Pfam" id="PF02518">
    <property type="entry name" value="HATPase_c"/>
    <property type="match status" value="1"/>
</dbReference>
<dbReference type="PROSITE" id="PS50113">
    <property type="entry name" value="PAC"/>
    <property type="match status" value="1"/>
</dbReference>
<dbReference type="InterPro" id="IPR013767">
    <property type="entry name" value="PAS_fold"/>
</dbReference>
<dbReference type="InterPro" id="IPR050351">
    <property type="entry name" value="BphY/WalK/GraS-like"/>
</dbReference>
<keyword evidence="6" id="KW-0472">Membrane</keyword>
<keyword evidence="7" id="KW-0175">Coiled coil</keyword>
<dbReference type="InterPro" id="IPR001610">
    <property type="entry name" value="PAC"/>
</dbReference>
<feature type="coiled-coil region" evidence="7">
    <location>
        <begin position="408"/>
        <end position="439"/>
    </location>
</feature>
<dbReference type="EMBL" id="BAABCV010000002">
    <property type="protein sequence ID" value="GAA4087330.1"/>
    <property type="molecule type" value="Genomic_DNA"/>
</dbReference>
<evidence type="ECO:0000313" key="12">
    <source>
        <dbReference type="Proteomes" id="UP001500841"/>
    </source>
</evidence>
<dbReference type="Pfam" id="PF00989">
    <property type="entry name" value="PAS"/>
    <property type="match status" value="1"/>
</dbReference>
<dbReference type="Pfam" id="PF13426">
    <property type="entry name" value="PAS_9"/>
    <property type="match status" value="1"/>
</dbReference>
<protein>
    <recommendedName>
        <fullName evidence="2">histidine kinase</fullName>
        <ecNumber evidence="2">2.7.13.3</ecNumber>
    </recommendedName>
</protein>
<dbReference type="PRINTS" id="PR00344">
    <property type="entry name" value="BCTRLSENSOR"/>
</dbReference>
<comment type="caution">
    <text evidence="11">The sequence shown here is derived from an EMBL/GenBank/DDBJ whole genome shotgun (WGS) entry which is preliminary data.</text>
</comment>
<dbReference type="PROSITE" id="PS50112">
    <property type="entry name" value="PAS"/>
    <property type="match status" value="3"/>
</dbReference>
<reference evidence="12" key="1">
    <citation type="journal article" date="2019" name="Int. J. Syst. Evol. Microbiol.">
        <title>The Global Catalogue of Microorganisms (GCM) 10K type strain sequencing project: providing services to taxonomists for standard genome sequencing and annotation.</title>
        <authorList>
            <consortium name="The Broad Institute Genomics Platform"/>
            <consortium name="The Broad Institute Genome Sequencing Center for Infectious Disease"/>
            <person name="Wu L."/>
            <person name="Ma J."/>
        </authorList>
    </citation>
    <scope>NUCLEOTIDE SEQUENCE [LARGE SCALE GENOMIC DNA]</scope>
    <source>
        <strain evidence="12">JCM 17085</strain>
    </source>
</reference>
<dbReference type="InterPro" id="IPR035965">
    <property type="entry name" value="PAS-like_dom_sf"/>
</dbReference>
<dbReference type="SMART" id="SM00086">
    <property type="entry name" value="PAC"/>
    <property type="match status" value="2"/>
</dbReference>
<evidence type="ECO:0000256" key="4">
    <source>
        <dbReference type="ARBA" id="ARBA00022679"/>
    </source>
</evidence>
<dbReference type="InterPro" id="IPR013656">
    <property type="entry name" value="PAS_4"/>
</dbReference>
<feature type="domain" description="PAS" evidence="9">
    <location>
        <begin position="28"/>
        <end position="76"/>
    </location>
</feature>
<keyword evidence="3" id="KW-0597">Phosphoprotein</keyword>
<dbReference type="SMART" id="SM00091">
    <property type="entry name" value="PAS"/>
    <property type="match status" value="3"/>
</dbReference>
<feature type="coiled-coil region" evidence="7">
    <location>
        <begin position="143"/>
        <end position="177"/>
    </location>
</feature>
<dbReference type="NCBIfam" id="TIGR00229">
    <property type="entry name" value="sensory_box"/>
    <property type="match status" value="2"/>
</dbReference>
<feature type="domain" description="PAS" evidence="9">
    <location>
        <begin position="174"/>
        <end position="244"/>
    </location>
</feature>
<dbReference type="PANTHER" id="PTHR42878:SF15">
    <property type="entry name" value="BACTERIOPHYTOCHROME"/>
    <property type="match status" value="1"/>
</dbReference>
<evidence type="ECO:0000259" key="9">
    <source>
        <dbReference type="PROSITE" id="PS50112"/>
    </source>
</evidence>
<dbReference type="InterPro" id="IPR036097">
    <property type="entry name" value="HisK_dim/P_sf"/>
</dbReference>
<evidence type="ECO:0000259" key="8">
    <source>
        <dbReference type="PROSITE" id="PS50109"/>
    </source>
</evidence>
<organism evidence="11 12">
    <name type="scientific">Mucilaginibacter panaciglaebae</name>
    <dbReference type="NCBI Taxonomy" id="502331"/>
    <lineage>
        <taxon>Bacteria</taxon>
        <taxon>Pseudomonadati</taxon>
        <taxon>Bacteroidota</taxon>
        <taxon>Sphingobacteriia</taxon>
        <taxon>Sphingobacteriales</taxon>
        <taxon>Sphingobacteriaceae</taxon>
        <taxon>Mucilaginibacter</taxon>
    </lineage>
</organism>
<dbReference type="InterPro" id="IPR000700">
    <property type="entry name" value="PAS-assoc_C"/>
</dbReference>
<dbReference type="RefSeq" id="WP_345100903.1">
    <property type="nucleotide sequence ID" value="NZ_BAABCV010000002.1"/>
</dbReference>
<dbReference type="InterPro" id="IPR003594">
    <property type="entry name" value="HATPase_dom"/>
</dbReference>
<sequence>MLYNHLTPNLFFVLNQDIDRSVLSHSFDEKLFRLLVASISDYAIFMVDPNGYIMSWNQGAQNIHGYTEDEIIGQHLSAFYTSIDNKTNEWSKNLSIALKNNVCNTQGWRVRKDGSVFWASGTFTTIYNDTGHLVGFAKITRDITTQKQKDEQKEERHAELEKKLEENTEQIIANEIRFRKLIENSHDGIVLLDRNLNINFRSKSAARINGWSDGERAGRELDDTVHPQDVLKVKKLFSQVLASPGKPIISIYRTKHKKGHYIWIESQFINWLNDVNIQAIVCNFRDITARIKSEEEVKIKNDQIENILNSIADGFIALDKNFCYTYANKRIGEIMRRDPKQLIGKYIWTEFPDVIDSDTYRAFNKAVSQKEYVCNEDYYAPLNLWQENHIYPMPDGGLTVFVRDISARKTAEIEIKQLNENLEKKVAERTVQLEAANQELESFSYSVSHDLRAPLRAINGYAMMLKEDFEDKLSAEGNRVINTIITNARLMGQLIDDLLAFSRMSRKEMVAMKVDMDALVRVCAREAIQHQSSLPEIIIHKLPPCHGDFNLLRQVLLNLLGNAVKYSSKAEHPVIEIGSIKDSEKRIYYVRDNGVGFDMKYTKKLFGVFQRLHSAQEFEGTGVGLALAKRIITKHDGHIWAESAPGAGAIFYFSIPIKLNRNE</sequence>
<proteinExistence type="predicted"/>
<dbReference type="Gene3D" id="3.30.450.20">
    <property type="entry name" value="PAS domain"/>
    <property type="match status" value="3"/>
</dbReference>
<dbReference type="InterPro" id="IPR003661">
    <property type="entry name" value="HisK_dim/P_dom"/>
</dbReference>
<evidence type="ECO:0000256" key="3">
    <source>
        <dbReference type="ARBA" id="ARBA00022553"/>
    </source>
</evidence>
<dbReference type="Pfam" id="PF08448">
    <property type="entry name" value="PAS_4"/>
    <property type="match status" value="1"/>
</dbReference>
<evidence type="ECO:0000256" key="6">
    <source>
        <dbReference type="ARBA" id="ARBA00023136"/>
    </source>
</evidence>
<feature type="domain" description="PAC" evidence="10">
    <location>
        <begin position="103"/>
        <end position="155"/>
    </location>
</feature>
<dbReference type="InterPro" id="IPR005467">
    <property type="entry name" value="His_kinase_dom"/>
</dbReference>
<dbReference type="PANTHER" id="PTHR42878">
    <property type="entry name" value="TWO-COMPONENT HISTIDINE KINASE"/>
    <property type="match status" value="1"/>
</dbReference>
<dbReference type="Gene3D" id="1.10.287.130">
    <property type="match status" value="1"/>
</dbReference>
<evidence type="ECO:0000256" key="5">
    <source>
        <dbReference type="ARBA" id="ARBA00022777"/>
    </source>
</evidence>
<evidence type="ECO:0000256" key="7">
    <source>
        <dbReference type="SAM" id="Coils"/>
    </source>
</evidence>
<dbReference type="SUPFAM" id="SSF55874">
    <property type="entry name" value="ATPase domain of HSP90 chaperone/DNA topoisomerase II/histidine kinase"/>
    <property type="match status" value="1"/>
</dbReference>
<dbReference type="EC" id="2.7.13.3" evidence="2"/>
<dbReference type="InterPro" id="IPR036890">
    <property type="entry name" value="HATPase_C_sf"/>
</dbReference>
<dbReference type="Proteomes" id="UP001500841">
    <property type="component" value="Unassembled WGS sequence"/>
</dbReference>
<dbReference type="InterPro" id="IPR004358">
    <property type="entry name" value="Sig_transdc_His_kin-like_C"/>
</dbReference>